<name>A0AAN8WKN0_HALRR</name>
<sequence>NLTAALGRCGETVEFMMQNILSYNCDLLHSALLHDAPSHDWTHQKPYLENERCSKTIQMWAFYMQ</sequence>
<dbReference type="PANTHER" id="PTHR33960:SF1">
    <property type="entry name" value="SIMILAR TO KIAA0825 PROTEIN"/>
    <property type="match status" value="1"/>
</dbReference>
<accession>A0AAN8WKN0</accession>
<reference evidence="1 2" key="1">
    <citation type="submission" date="2023-11" db="EMBL/GenBank/DDBJ databases">
        <title>Halocaridina rubra genome assembly.</title>
        <authorList>
            <person name="Smith C."/>
        </authorList>
    </citation>
    <scope>NUCLEOTIDE SEQUENCE [LARGE SCALE GENOMIC DNA]</scope>
    <source>
        <strain evidence="1">EP-1</strain>
        <tissue evidence="1">Whole</tissue>
    </source>
</reference>
<evidence type="ECO:0000313" key="2">
    <source>
        <dbReference type="Proteomes" id="UP001381693"/>
    </source>
</evidence>
<comment type="caution">
    <text evidence="1">The sequence shown here is derived from an EMBL/GenBank/DDBJ whole genome shotgun (WGS) entry which is preliminary data.</text>
</comment>
<keyword evidence="2" id="KW-1185">Reference proteome</keyword>
<organism evidence="1 2">
    <name type="scientific">Halocaridina rubra</name>
    <name type="common">Hawaiian red shrimp</name>
    <dbReference type="NCBI Taxonomy" id="373956"/>
    <lineage>
        <taxon>Eukaryota</taxon>
        <taxon>Metazoa</taxon>
        <taxon>Ecdysozoa</taxon>
        <taxon>Arthropoda</taxon>
        <taxon>Crustacea</taxon>
        <taxon>Multicrustacea</taxon>
        <taxon>Malacostraca</taxon>
        <taxon>Eumalacostraca</taxon>
        <taxon>Eucarida</taxon>
        <taxon>Decapoda</taxon>
        <taxon>Pleocyemata</taxon>
        <taxon>Caridea</taxon>
        <taxon>Atyoidea</taxon>
        <taxon>Atyidae</taxon>
        <taxon>Halocaridina</taxon>
    </lineage>
</organism>
<dbReference type="AlphaFoldDB" id="A0AAN8WKN0"/>
<feature type="non-terminal residue" evidence="1">
    <location>
        <position position="65"/>
    </location>
</feature>
<dbReference type="InterPro" id="IPR027993">
    <property type="entry name" value="DUF4495"/>
</dbReference>
<proteinExistence type="predicted"/>
<gene>
    <name evidence="1" type="ORF">SK128_015927</name>
</gene>
<protein>
    <submittedName>
        <fullName evidence="1">Uncharacterized protein</fullName>
    </submittedName>
</protein>
<evidence type="ECO:0000313" key="1">
    <source>
        <dbReference type="EMBL" id="KAK7067786.1"/>
    </source>
</evidence>
<dbReference type="Pfam" id="PF14906">
    <property type="entry name" value="DUF4495"/>
    <property type="match status" value="1"/>
</dbReference>
<dbReference type="Proteomes" id="UP001381693">
    <property type="component" value="Unassembled WGS sequence"/>
</dbReference>
<dbReference type="PANTHER" id="PTHR33960">
    <property type="entry name" value="SIMILAR TO KIAA0825 PROTEIN"/>
    <property type="match status" value="1"/>
</dbReference>
<dbReference type="EMBL" id="JAXCGZ010017709">
    <property type="protein sequence ID" value="KAK7067786.1"/>
    <property type="molecule type" value="Genomic_DNA"/>
</dbReference>
<feature type="non-terminal residue" evidence="1">
    <location>
        <position position="1"/>
    </location>
</feature>